<evidence type="ECO:0000313" key="1">
    <source>
        <dbReference type="EMBL" id="KAJ0027294.1"/>
    </source>
</evidence>
<organism evidence="1 2">
    <name type="scientific">Pistacia integerrima</name>
    <dbReference type="NCBI Taxonomy" id="434235"/>
    <lineage>
        <taxon>Eukaryota</taxon>
        <taxon>Viridiplantae</taxon>
        <taxon>Streptophyta</taxon>
        <taxon>Embryophyta</taxon>
        <taxon>Tracheophyta</taxon>
        <taxon>Spermatophyta</taxon>
        <taxon>Magnoliopsida</taxon>
        <taxon>eudicotyledons</taxon>
        <taxon>Gunneridae</taxon>
        <taxon>Pentapetalae</taxon>
        <taxon>rosids</taxon>
        <taxon>malvids</taxon>
        <taxon>Sapindales</taxon>
        <taxon>Anacardiaceae</taxon>
        <taxon>Pistacia</taxon>
    </lineage>
</organism>
<sequence>MAASLPLSRMLFTRFLDCYEFHLYITHISSSGRPTLNLERRLDHEGHPLAITTVDAVAATGVPPWNWRDTPPGNGCCSFFLEDEDAAVAAVTAAMATATAATETAAWSCAFWALQPLKQQRVSGE</sequence>
<comment type="caution">
    <text evidence="1">The sequence shown here is derived from an EMBL/GenBank/DDBJ whole genome shotgun (WGS) entry which is preliminary data.</text>
</comment>
<gene>
    <name evidence="1" type="ORF">Pint_36233</name>
</gene>
<dbReference type="Proteomes" id="UP001163603">
    <property type="component" value="Chromosome 9"/>
</dbReference>
<keyword evidence="2" id="KW-1185">Reference proteome</keyword>
<protein>
    <submittedName>
        <fullName evidence="1">Uncharacterized protein</fullName>
    </submittedName>
</protein>
<name>A0ACC0Y0W0_9ROSI</name>
<accession>A0ACC0Y0W0</accession>
<reference evidence="2" key="1">
    <citation type="journal article" date="2023" name="G3 (Bethesda)">
        <title>Genome assembly and association tests identify interacting loci associated with vigor, precocity, and sex in interspecific pistachio rootstocks.</title>
        <authorList>
            <person name="Palmer W."/>
            <person name="Jacygrad E."/>
            <person name="Sagayaradj S."/>
            <person name="Cavanaugh K."/>
            <person name="Han R."/>
            <person name="Bertier L."/>
            <person name="Beede B."/>
            <person name="Kafkas S."/>
            <person name="Golino D."/>
            <person name="Preece J."/>
            <person name="Michelmore R."/>
        </authorList>
    </citation>
    <scope>NUCLEOTIDE SEQUENCE [LARGE SCALE GENOMIC DNA]</scope>
</reference>
<proteinExistence type="predicted"/>
<dbReference type="EMBL" id="CM047744">
    <property type="protein sequence ID" value="KAJ0027294.1"/>
    <property type="molecule type" value="Genomic_DNA"/>
</dbReference>
<evidence type="ECO:0000313" key="2">
    <source>
        <dbReference type="Proteomes" id="UP001163603"/>
    </source>
</evidence>